<name>A0A448WA88_9PLAT</name>
<evidence type="ECO:0000313" key="2">
    <source>
        <dbReference type="Proteomes" id="UP000784294"/>
    </source>
</evidence>
<dbReference type="AlphaFoldDB" id="A0A448WA88"/>
<dbReference type="OrthoDB" id="6275194at2759"/>
<evidence type="ECO:0000313" key="1">
    <source>
        <dbReference type="EMBL" id="VEL06932.1"/>
    </source>
</evidence>
<protein>
    <submittedName>
        <fullName evidence="1">Uncharacterized protein</fullName>
    </submittedName>
</protein>
<comment type="caution">
    <text evidence="1">The sequence shown here is derived from an EMBL/GenBank/DDBJ whole genome shotgun (WGS) entry which is preliminary data.</text>
</comment>
<keyword evidence="2" id="KW-1185">Reference proteome</keyword>
<sequence length="108" mass="11781">MELGPVVICVCPSELYWLQLMLRRMNSIWEEYSAPSPSSDTSSTAAVTAIPASGVPASTSDLNLVCFSSSGEAVHPKCYHHSRCIMSQDNELYTRCNPQESIGCHSVI</sequence>
<reference evidence="1" key="1">
    <citation type="submission" date="2018-11" db="EMBL/GenBank/DDBJ databases">
        <authorList>
            <consortium name="Pathogen Informatics"/>
        </authorList>
    </citation>
    <scope>NUCLEOTIDE SEQUENCE</scope>
</reference>
<organism evidence="1 2">
    <name type="scientific">Protopolystoma xenopodis</name>
    <dbReference type="NCBI Taxonomy" id="117903"/>
    <lineage>
        <taxon>Eukaryota</taxon>
        <taxon>Metazoa</taxon>
        <taxon>Spiralia</taxon>
        <taxon>Lophotrochozoa</taxon>
        <taxon>Platyhelminthes</taxon>
        <taxon>Monogenea</taxon>
        <taxon>Polyopisthocotylea</taxon>
        <taxon>Polystomatidea</taxon>
        <taxon>Polystomatidae</taxon>
        <taxon>Protopolystoma</taxon>
    </lineage>
</organism>
<gene>
    <name evidence="1" type="ORF">PXEA_LOCUS372</name>
</gene>
<proteinExistence type="predicted"/>
<dbReference type="Proteomes" id="UP000784294">
    <property type="component" value="Unassembled WGS sequence"/>
</dbReference>
<dbReference type="EMBL" id="CAAALY010000661">
    <property type="protein sequence ID" value="VEL06932.1"/>
    <property type="molecule type" value="Genomic_DNA"/>
</dbReference>
<accession>A0A448WA88</accession>